<dbReference type="AlphaFoldDB" id="A0A6B2L2W0"/>
<feature type="domain" description="FATC" evidence="7">
    <location>
        <begin position="447"/>
        <end position="479"/>
    </location>
</feature>
<reference evidence="8" key="1">
    <citation type="journal article" date="2020" name="J. Eukaryot. Microbiol.">
        <title>De novo Sequencing, Assembly and Annotation of the Transcriptome for the Free-Living Testate Amoeba Arcella intermedia.</title>
        <authorList>
            <person name="Ribeiro G.M."/>
            <person name="Porfirio-Sousa A.L."/>
            <person name="Maurer-Alcala X.X."/>
            <person name="Katz L.A."/>
            <person name="Lahr D.J.G."/>
        </authorList>
    </citation>
    <scope>NUCLEOTIDE SEQUENCE</scope>
</reference>
<dbReference type="InterPro" id="IPR000403">
    <property type="entry name" value="PI3/4_kinase_cat_dom"/>
</dbReference>
<dbReference type="InterPro" id="IPR018936">
    <property type="entry name" value="PI3/4_kinase_CS"/>
</dbReference>
<evidence type="ECO:0000259" key="7">
    <source>
        <dbReference type="PROSITE" id="PS51190"/>
    </source>
</evidence>
<sequence length="479" mass="55279">MKMSQTTFHERYNEIYNKMREQMSKSVTTKQSLTEFSTWLSRFSQSDYSEGIELPGQYNGYAAPNPSTHIKISSFDGSLLVMGSMRRPKRLKIRGNDEKEYPFLVKGGEDLRLDQRVEQLFFVMNKIFYSDPKASKRKLAIHTYKVIPMTNRVGIIEWVENTKPLKAIMEEEYSKAEGSHVDILSCKAAIIHRDWLKNYAKKNQNNINAHYLEMFQRATRADTIKKVNEQHKSVPWDLLRKGIMSLCSNPEAYLLIRERFARSLATFSIGSYIIGIGDRHLDNFLLNYTNGSLIGIDFGHAFGTATQFLPIPELMPFRLTRQFTNFLLPLDSEGLLKHNMVYSLDALQKNQDILLNTMDVFVKEPLLDWEKLARKLATQQGGGNKEEKTWFPQKKIEIAKRKLMGHNPAYITLTEISTSIHNKQPYFNALKNIILGENTLRKNIKEKCENVKQQVDCLVEQATDPDILGRSWAGWAAYI</sequence>
<dbReference type="FunFam" id="1.10.1070.11:FF:000041">
    <property type="entry name" value="DNA-dependent protein kinase catalytic subunit"/>
    <property type="match status" value="1"/>
</dbReference>
<name>A0A6B2L2W0_9EUKA</name>
<protein>
    <recommendedName>
        <fullName evidence="1">non-specific serine/threonine protein kinase</fullName>
        <ecNumber evidence="1">2.7.11.1</ecNumber>
    </recommendedName>
</protein>
<keyword evidence="5" id="KW-0067">ATP-binding</keyword>
<dbReference type="InterPro" id="IPR036940">
    <property type="entry name" value="PI3/4_kinase_cat_sf"/>
</dbReference>
<evidence type="ECO:0000256" key="1">
    <source>
        <dbReference type="ARBA" id="ARBA00012513"/>
    </source>
</evidence>
<dbReference type="PROSITE" id="PS51190">
    <property type="entry name" value="FATC"/>
    <property type="match status" value="1"/>
</dbReference>
<dbReference type="PANTHER" id="PTHR11139">
    <property type="entry name" value="ATAXIA TELANGIECTASIA MUTATED ATM -RELATED"/>
    <property type="match status" value="1"/>
</dbReference>
<dbReference type="PANTHER" id="PTHR11139:SF68">
    <property type="entry name" value="DNA-DEPENDENT PROTEIN KINASE CATALYTIC SUBUNIT"/>
    <property type="match status" value="1"/>
</dbReference>
<feature type="domain" description="PI3K/PI4K catalytic" evidence="6">
    <location>
        <begin position="75"/>
        <end position="414"/>
    </location>
</feature>
<dbReference type="GO" id="GO:0005634">
    <property type="term" value="C:nucleus"/>
    <property type="evidence" value="ECO:0007669"/>
    <property type="project" value="TreeGrafter"/>
</dbReference>
<keyword evidence="4" id="KW-0418">Kinase</keyword>
<organism evidence="8">
    <name type="scientific">Arcella intermedia</name>
    <dbReference type="NCBI Taxonomy" id="1963864"/>
    <lineage>
        <taxon>Eukaryota</taxon>
        <taxon>Amoebozoa</taxon>
        <taxon>Tubulinea</taxon>
        <taxon>Elardia</taxon>
        <taxon>Arcellinida</taxon>
        <taxon>Sphaerothecina</taxon>
        <taxon>Arcellidae</taxon>
        <taxon>Arcella</taxon>
    </lineage>
</organism>
<dbReference type="SMART" id="SM00146">
    <property type="entry name" value="PI3Kc"/>
    <property type="match status" value="1"/>
</dbReference>
<evidence type="ECO:0000256" key="3">
    <source>
        <dbReference type="ARBA" id="ARBA00022741"/>
    </source>
</evidence>
<dbReference type="InterPro" id="IPR037706">
    <property type="entry name" value="DNA-PK_dom"/>
</dbReference>
<dbReference type="EMBL" id="GIBP01002276">
    <property type="protein sequence ID" value="NDV31245.1"/>
    <property type="molecule type" value="Transcribed_RNA"/>
</dbReference>
<dbReference type="GO" id="GO:0006302">
    <property type="term" value="P:double-strand break repair"/>
    <property type="evidence" value="ECO:0007669"/>
    <property type="project" value="TreeGrafter"/>
</dbReference>
<dbReference type="GO" id="GO:0000723">
    <property type="term" value="P:telomere maintenance"/>
    <property type="evidence" value="ECO:0007669"/>
    <property type="project" value="TreeGrafter"/>
</dbReference>
<evidence type="ECO:0000256" key="4">
    <source>
        <dbReference type="ARBA" id="ARBA00022777"/>
    </source>
</evidence>
<dbReference type="InterPro" id="IPR011009">
    <property type="entry name" value="Kinase-like_dom_sf"/>
</dbReference>
<dbReference type="SUPFAM" id="SSF56112">
    <property type="entry name" value="Protein kinase-like (PK-like)"/>
    <property type="match status" value="1"/>
</dbReference>
<dbReference type="GO" id="GO:0005524">
    <property type="term" value="F:ATP binding"/>
    <property type="evidence" value="ECO:0007669"/>
    <property type="project" value="UniProtKB-KW"/>
</dbReference>
<evidence type="ECO:0000313" key="8">
    <source>
        <dbReference type="EMBL" id="NDV31245.1"/>
    </source>
</evidence>
<dbReference type="Gene3D" id="1.10.1070.11">
    <property type="entry name" value="Phosphatidylinositol 3-/4-kinase, catalytic domain"/>
    <property type="match status" value="1"/>
</dbReference>
<evidence type="ECO:0000259" key="6">
    <source>
        <dbReference type="PROSITE" id="PS50290"/>
    </source>
</evidence>
<evidence type="ECO:0000256" key="2">
    <source>
        <dbReference type="ARBA" id="ARBA00022679"/>
    </source>
</evidence>
<dbReference type="CDD" id="cd05172">
    <property type="entry name" value="PIKKc_DNA-PK"/>
    <property type="match status" value="1"/>
</dbReference>
<dbReference type="InterPro" id="IPR003152">
    <property type="entry name" value="FATC_dom"/>
</dbReference>
<dbReference type="SMART" id="SM01343">
    <property type="entry name" value="FATC"/>
    <property type="match status" value="1"/>
</dbReference>
<dbReference type="Pfam" id="PF00454">
    <property type="entry name" value="PI3_PI4_kinase"/>
    <property type="match status" value="1"/>
</dbReference>
<dbReference type="EC" id="2.7.11.1" evidence="1"/>
<dbReference type="PROSITE" id="PS00916">
    <property type="entry name" value="PI3_4_KINASE_2"/>
    <property type="match status" value="1"/>
</dbReference>
<dbReference type="InterPro" id="IPR050517">
    <property type="entry name" value="DDR_Repair_Kinase"/>
</dbReference>
<dbReference type="GO" id="GO:0004677">
    <property type="term" value="F:DNA-dependent protein kinase activity"/>
    <property type="evidence" value="ECO:0007669"/>
    <property type="project" value="InterPro"/>
</dbReference>
<keyword evidence="3" id="KW-0547">Nucleotide-binding</keyword>
<proteinExistence type="predicted"/>
<keyword evidence="2" id="KW-0808">Transferase</keyword>
<evidence type="ECO:0000256" key="5">
    <source>
        <dbReference type="ARBA" id="ARBA00022840"/>
    </source>
</evidence>
<dbReference type="PROSITE" id="PS50290">
    <property type="entry name" value="PI3_4_KINASE_3"/>
    <property type="match status" value="1"/>
</dbReference>
<accession>A0A6B2L2W0</accession>
<dbReference type="Pfam" id="PF02260">
    <property type="entry name" value="FATC"/>
    <property type="match status" value="1"/>
</dbReference>
<dbReference type="Gene3D" id="3.30.1010.10">
    <property type="entry name" value="Phosphatidylinositol 3-kinase Catalytic Subunit, Chain A, domain 4"/>
    <property type="match status" value="1"/>
</dbReference>